<name>A0A176ZZR7_9PEZI</name>
<feature type="compositionally biased region" description="Polar residues" evidence="1">
    <location>
        <begin position="37"/>
        <end position="47"/>
    </location>
</feature>
<reference evidence="2" key="1">
    <citation type="submission" date="2016-03" db="EMBL/GenBank/DDBJ databases">
        <title>Updated assembly of Pseudogymnoascus destructans, the fungus causing white-nose syndrome of bats.</title>
        <authorList>
            <person name="Palmer J.M."/>
            <person name="Drees K.P."/>
            <person name="Foster J.T."/>
            <person name="Lindner D.L."/>
        </authorList>
    </citation>
    <scope>NUCLEOTIDE SEQUENCE [LARGE SCALE GENOMIC DNA]</scope>
    <source>
        <strain evidence="2">20631-21</strain>
    </source>
</reference>
<protein>
    <submittedName>
        <fullName evidence="2">Uncharacterized protein</fullName>
    </submittedName>
</protein>
<dbReference type="OrthoDB" id="3440302at2759"/>
<organism evidence="2">
    <name type="scientific">Pseudogymnoascus destructans</name>
    <dbReference type="NCBI Taxonomy" id="655981"/>
    <lineage>
        <taxon>Eukaryota</taxon>
        <taxon>Fungi</taxon>
        <taxon>Dikarya</taxon>
        <taxon>Ascomycota</taxon>
        <taxon>Pezizomycotina</taxon>
        <taxon>Leotiomycetes</taxon>
        <taxon>Thelebolales</taxon>
        <taxon>Thelebolaceae</taxon>
        <taxon>Pseudogymnoascus</taxon>
    </lineage>
</organism>
<evidence type="ECO:0000313" key="2">
    <source>
        <dbReference type="EMBL" id="OAF55416.1"/>
    </source>
</evidence>
<dbReference type="RefSeq" id="XP_024320716.1">
    <property type="nucleotide sequence ID" value="XM_024471855.1"/>
</dbReference>
<proteinExistence type="predicted"/>
<dbReference type="AlphaFoldDB" id="A0A176ZZR7"/>
<gene>
    <name evidence="2" type="ORF">VC83_08300</name>
</gene>
<dbReference type="GeneID" id="36291342"/>
<dbReference type="EMBL" id="KV441409">
    <property type="protein sequence ID" value="OAF55416.1"/>
    <property type="molecule type" value="Genomic_DNA"/>
</dbReference>
<evidence type="ECO:0000256" key="1">
    <source>
        <dbReference type="SAM" id="MobiDB-lite"/>
    </source>
</evidence>
<feature type="region of interest" description="Disordered" evidence="1">
    <location>
        <begin position="1"/>
        <end position="75"/>
    </location>
</feature>
<dbReference type="Proteomes" id="UP000077154">
    <property type="component" value="Unassembled WGS sequence"/>
</dbReference>
<accession>A0A176ZZR7</accession>
<dbReference type="VEuPathDB" id="FungiDB:GMDG_07634"/>
<sequence length="264" mass="28074">MAPHKKVPTAPVPAVTTRKRTAAQMLGSPRSKALVTPTPSRSVSSQRPCAIRPYRSPTVEDGPEEVDDPRSSTNIPKEMRTVLGWKVAARCVVPESAGRLRAGPRPCCVKCARTYFNFPGQLCWIPGDLGKCGDCLQGNHQCVPLAADAFLDSQADDDDAGFEANSSTTIQALAALREAQRICSNGTGVVAPGPSAVVVRKVDNPQQALLHQAETLVELGKAKTEGLKAATQVFHASVDAVLDAYQSGLEAYANSMKQLEPNAE</sequence>